<dbReference type="GO" id="GO:0016791">
    <property type="term" value="F:phosphatase activity"/>
    <property type="evidence" value="ECO:0007669"/>
    <property type="project" value="TreeGrafter"/>
</dbReference>
<comment type="caution">
    <text evidence="1">The sequence shown here is derived from an EMBL/GenBank/DDBJ whole genome shotgun (WGS) entry which is preliminary data.</text>
</comment>
<dbReference type="InterPro" id="IPR029033">
    <property type="entry name" value="His_PPase_superfam"/>
</dbReference>
<name>A0A1G2CD37_9BACT</name>
<dbReference type="Pfam" id="PF00300">
    <property type="entry name" value="His_Phos_1"/>
    <property type="match status" value="1"/>
</dbReference>
<gene>
    <name evidence="1" type="ORF">A3E09_01710</name>
</gene>
<dbReference type="PANTHER" id="PTHR48100:SF1">
    <property type="entry name" value="HISTIDINE PHOSPHATASE FAMILY PROTEIN-RELATED"/>
    <property type="match status" value="1"/>
</dbReference>
<accession>A0A1G2CD37</accession>
<dbReference type="CDD" id="cd07067">
    <property type="entry name" value="HP_PGM_like"/>
    <property type="match status" value="1"/>
</dbReference>
<dbReference type="EMBL" id="MHKY01000031">
    <property type="protein sequence ID" value="OGY98580.1"/>
    <property type="molecule type" value="Genomic_DNA"/>
</dbReference>
<evidence type="ECO:0008006" key="3">
    <source>
        <dbReference type="Google" id="ProtNLM"/>
    </source>
</evidence>
<dbReference type="GO" id="GO:0005737">
    <property type="term" value="C:cytoplasm"/>
    <property type="evidence" value="ECO:0007669"/>
    <property type="project" value="TreeGrafter"/>
</dbReference>
<proteinExistence type="predicted"/>
<evidence type="ECO:0000313" key="2">
    <source>
        <dbReference type="Proteomes" id="UP000178796"/>
    </source>
</evidence>
<dbReference type="Gene3D" id="3.40.50.1240">
    <property type="entry name" value="Phosphoglycerate mutase-like"/>
    <property type="match status" value="1"/>
</dbReference>
<dbReference type="InterPro" id="IPR050275">
    <property type="entry name" value="PGM_Phosphatase"/>
</dbReference>
<organism evidence="1 2">
    <name type="scientific">Candidatus Liptonbacteria bacterium RIFCSPHIGHO2_12_FULL_60_13</name>
    <dbReference type="NCBI Taxonomy" id="1798648"/>
    <lineage>
        <taxon>Bacteria</taxon>
        <taxon>Candidatus Liptoniibacteriota</taxon>
    </lineage>
</organism>
<evidence type="ECO:0000313" key="1">
    <source>
        <dbReference type="EMBL" id="OGY98580.1"/>
    </source>
</evidence>
<dbReference type="InterPro" id="IPR013078">
    <property type="entry name" value="His_Pase_superF_clade-1"/>
</dbReference>
<protein>
    <recommendedName>
        <fullName evidence="3">Phosphoglycerate mutase</fullName>
    </recommendedName>
</protein>
<dbReference type="PANTHER" id="PTHR48100">
    <property type="entry name" value="BROAD-SPECIFICITY PHOSPHATASE YOR283W-RELATED"/>
    <property type="match status" value="1"/>
</dbReference>
<sequence>MLVYFVRHGESEFNAQHLHQHPEVPLSELGRTQARFLAQRLARVPLDVILASPYLRAKETALIINERLGKPIEELDLLVELKRPSEIEGRLSRDPEVEAVKNLIIENYEKNDGAWRHSDEETFDEFRGRALELLRLLEGRAEKRVLAVSHGAFIKMTLAAALIGPAVAPRDFLQFYYGFKSSNTGVSVIERKENAWRVVTWNDLAHLDHLE</sequence>
<dbReference type="SMART" id="SM00855">
    <property type="entry name" value="PGAM"/>
    <property type="match status" value="1"/>
</dbReference>
<dbReference type="AlphaFoldDB" id="A0A1G2CD37"/>
<dbReference type="SUPFAM" id="SSF53254">
    <property type="entry name" value="Phosphoglycerate mutase-like"/>
    <property type="match status" value="1"/>
</dbReference>
<reference evidence="1 2" key="1">
    <citation type="journal article" date="2016" name="Nat. Commun.">
        <title>Thousands of microbial genomes shed light on interconnected biogeochemical processes in an aquifer system.</title>
        <authorList>
            <person name="Anantharaman K."/>
            <person name="Brown C.T."/>
            <person name="Hug L.A."/>
            <person name="Sharon I."/>
            <person name="Castelle C.J."/>
            <person name="Probst A.J."/>
            <person name="Thomas B.C."/>
            <person name="Singh A."/>
            <person name="Wilkins M.J."/>
            <person name="Karaoz U."/>
            <person name="Brodie E.L."/>
            <person name="Williams K.H."/>
            <person name="Hubbard S.S."/>
            <person name="Banfield J.F."/>
        </authorList>
    </citation>
    <scope>NUCLEOTIDE SEQUENCE [LARGE SCALE GENOMIC DNA]</scope>
</reference>
<dbReference type="Proteomes" id="UP000178796">
    <property type="component" value="Unassembled WGS sequence"/>
</dbReference>